<organism evidence="2 3">
    <name type="scientific">Cristinia sonorae</name>
    <dbReference type="NCBI Taxonomy" id="1940300"/>
    <lineage>
        <taxon>Eukaryota</taxon>
        <taxon>Fungi</taxon>
        <taxon>Dikarya</taxon>
        <taxon>Basidiomycota</taxon>
        <taxon>Agaricomycotina</taxon>
        <taxon>Agaricomycetes</taxon>
        <taxon>Agaricomycetidae</taxon>
        <taxon>Agaricales</taxon>
        <taxon>Pleurotineae</taxon>
        <taxon>Stephanosporaceae</taxon>
        <taxon>Cristinia</taxon>
    </lineage>
</organism>
<feature type="compositionally biased region" description="Low complexity" evidence="1">
    <location>
        <begin position="188"/>
        <end position="205"/>
    </location>
</feature>
<accession>A0A8K0USI4</accession>
<gene>
    <name evidence="2" type="ORF">BXZ70DRAFT_1006359</name>
</gene>
<keyword evidence="3" id="KW-1185">Reference proteome</keyword>
<evidence type="ECO:0000313" key="3">
    <source>
        <dbReference type="Proteomes" id="UP000813824"/>
    </source>
</evidence>
<feature type="region of interest" description="Disordered" evidence="1">
    <location>
        <begin position="138"/>
        <end position="261"/>
    </location>
</feature>
<dbReference type="EMBL" id="JAEVFJ010000009">
    <property type="protein sequence ID" value="KAH8102433.1"/>
    <property type="molecule type" value="Genomic_DNA"/>
</dbReference>
<evidence type="ECO:0000256" key="1">
    <source>
        <dbReference type="SAM" id="MobiDB-lite"/>
    </source>
</evidence>
<feature type="compositionally biased region" description="Basic and acidic residues" evidence="1">
    <location>
        <begin position="231"/>
        <end position="240"/>
    </location>
</feature>
<feature type="compositionally biased region" description="Polar residues" evidence="1">
    <location>
        <begin position="177"/>
        <end position="187"/>
    </location>
</feature>
<dbReference type="Proteomes" id="UP000813824">
    <property type="component" value="Unassembled WGS sequence"/>
</dbReference>
<feature type="compositionally biased region" description="Low complexity" evidence="1">
    <location>
        <begin position="163"/>
        <end position="175"/>
    </location>
</feature>
<dbReference type="AlphaFoldDB" id="A0A8K0USI4"/>
<evidence type="ECO:0000313" key="2">
    <source>
        <dbReference type="EMBL" id="KAH8102433.1"/>
    </source>
</evidence>
<feature type="compositionally biased region" description="Basic and acidic residues" evidence="1">
    <location>
        <begin position="252"/>
        <end position="261"/>
    </location>
</feature>
<reference evidence="2" key="1">
    <citation type="journal article" date="2021" name="New Phytol.">
        <title>Evolutionary innovations through gain and loss of genes in the ectomycorrhizal Boletales.</title>
        <authorList>
            <person name="Wu G."/>
            <person name="Miyauchi S."/>
            <person name="Morin E."/>
            <person name="Kuo A."/>
            <person name="Drula E."/>
            <person name="Varga T."/>
            <person name="Kohler A."/>
            <person name="Feng B."/>
            <person name="Cao Y."/>
            <person name="Lipzen A."/>
            <person name="Daum C."/>
            <person name="Hundley H."/>
            <person name="Pangilinan J."/>
            <person name="Johnson J."/>
            <person name="Barry K."/>
            <person name="LaButti K."/>
            <person name="Ng V."/>
            <person name="Ahrendt S."/>
            <person name="Min B."/>
            <person name="Choi I.G."/>
            <person name="Park H."/>
            <person name="Plett J.M."/>
            <person name="Magnuson J."/>
            <person name="Spatafora J.W."/>
            <person name="Nagy L.G."/>
            <person name="Henrissat B."/>
            <person name="Grigoriev I.V."/>
            <person name="Yang Z.L."/>
            <person name="Xu J."/>
            <person name="Martin F.M."/>
        </authorList>
    </citation>
    <scope>NUCLEOTIDE SEQUENCE</scope>
    <source>
        <strain evidence="2">KKN 215</strain>
    </source>
</reference>
<name>A0A8K0USI4_9AGAR</name>
<sequence length="279" mass="31549">MNSHLLITRDDWLLLDRIFTTSPAAFNDLLQPDRESGLLSDDDFKHLRLEMHWSNRLVRRYRAPASLLIALGVGVTARRSRSVRTLPPRWRWAASATAGFLGFTFSVMDAFATDILFEKHLKDPRAVQQSIHNVRARLLPTMHPQEPETWTDSDNFVEDRDTSAPVSPSSVTVESNARASGNTSWPQSGEPNNFSSNGSPSPQQQHTPKSRWDEIRAANSRGISKSSSWDVLREKHERGRVAPQESQPTSSHDADRAMEQAKFDALLEAERRQSHAYPK</sequence>
<proteinExistence type="predicted"/>
<comment type="caution">
    <text evidence="2">The sequence shown here is derived from an EMBL/GenBank/DDBJ whole genome shotgun (WGS) entry which is preliminary data.</text>
</comment>
<dbReference type="OrthoDB" id="3201807at2759"/>
<protein>
    <submittedName>
        <fullName evidence="2">Uncharacterized protein</fullName>
    </submittedName>
</protein>